<evidence type="ECO:0000259" key="13">
    <source>
        <dbReference type="PROSITE" id="PS50011"/>
    </source>
</evidence>
<keyword evidence="16" id="KW-1185">Reference proteome</keyword>
<dbReference type="InterPro" id="IPR011009">
    <property type="entry name" value="Kinase-like_dom_sf"/>
</dbReference>
<dbReference type="PROSITE" id="PS51392">
    <property type="entry name" value="KEN"/>
    <property type="match status" value="1"/>
</dbReference>
<feature type="region of interest" description="Disordered" evidence="11">
    <location>
        <begin position="475"/>
        <end position="529"/>
    </location>
</feature>
<evidence type="ECO:0000256" key="9">
    <source>
        <dbReference type="ARBA" id="ARBA00022840"/>
    </source>
</evidence>
<keyword evidence="7" id="KW-0547">Nucleotide-binding</keyword>
<dbReference type="PANTHER" id="PTHR13954:SF6">
    <property type="entry name" value="NON-SPECIFIC SERINE_THREONINE PROTEIN KINASE"/>
    <property type="match status" value="1"/>
</dbReference>
<keyword evidence="5 12" id="KW-0812">Transmembrane</keyword>
<dbReference type="Pfam" id="PF00069">
    <property type="entry name" value="Pkinase"/>
    <property type="match status" value="1"/>
</dbReference>
<evidence type="ECO:0000313" key="16">
    <source>
        <dbReference type="Proteomes" id="UP001497444"/>
    </source>
</evidence>
<reference evidence="15" key="1">
    <citation type="submission" date="2024-02" db="EMBL/GenBank/DDBJ databases">
        <authorList>
            <consortium name="ELIXIR-Norway"/>
            <consortium name="Elixir Norway"/>
        </authorList>
    </citation>
    <scope>NUCLEOTIDE SEQUENCE</scope>
</reference>
<dbReference type="InterPro" id="IPR010513">
    <property type="entry name" value="KEN_dom"/>
</dbReference>
<keyword evidence="4" id="KW-0808">Transferase</keyword>
<dbReference type="InterPro" id="IPR000719">
    <property type="entry name" value="Prot_kinase_dom"/>
</dbReference>
<keyword evidence="8" id="KW-0418">Kinase</keyword>
<dbReference type="Gene3D" id="1.20.1440.180">
    <property type="entry name" value="KEN domain"/>
    <property type="match status" value="1"/>
</dbReference>
<evidence type="ECO:0000256" key="8">
    <source>
        <dbReference type="ARBA" id="ARBA00022777"/>
    </source>
</evidence>
<evidence type="ECO:0000256" key="2">
    <source>
        <dbReference type="ARBA" id="ARBA00012513"/>
    </source>
</evidence>
<dbReference type="InterPro" id="IPR038357">
    <property type="entry name" value="KEN_sf"/>
</dbReference>
<dbReference type="CDD" id="cd10422">
    <property type="entry name" value="RNase_Ire1"/>
    <property type="match status" value="1"/>
</dbReference>
<dbReference type="SMART" id="SM00580">
    <property type="entry name" value="PUG"/>
    <property type="match status" value="1"/>
</dbReference>
<feature type="region of interest" description="Disordered" evidence="11">
    <location>
        <begin position="336"/>
        <end position="382"/>
    </location>
</feature>
<evidence type="ECO:0000256" key="10">
    <source>
        <dbReference type="ARBA" id="ARBA00022989"/>
    </source>
</evidence>
<gene>
    <name evidence="15" type="ORF">CSSPJE1EN1_LOCUS19829</name>
</gene>
<evidence type="ECO:0000256" key="5">
    <source>
        <dbReference type="ARBA" id="ARBA00022692"/>
    </source>
</evidence>
<dbReference type="InterPro" id="IPR015943">
    <property type="entry name" value="WD40/YVTN_repeat-like_dom_sf"/>
</dbReference>
<evidence type="ECO:0000256" key="1">
    <source>
        <dbReference type="ARBA" id="ARBA00004479"/>
    </source>
</evidence>
<protein>
    <recommendedName>
        <fullName evidence="2">non-specific serine/threonine protein kinase</fullName>
        <ecNumber evidence="2">2.7.11.1</ecNumber>
    </recommendedName>
</protein>
<dbReference type="InterPro" id="IPR045133">
    <property type="entry name" value="IRE1/2-like"/>
</dbReference>
<evidence type="ECO:0000256" key="7">
    <source>
        <dbReference type="ARBA" id="ARBA00022741"/>
    </source>
</evidence>
<feature type="region of interest" description="Disordered" evidence="11">
    <location>
        <begin position="276"/>
        <end position="295"/>
    </location>
</feature>
<keyword evidence="3" id="KW-0723">Serine/threonine-protein kinase</keyword>
<dbReference type="Gene3D" id="2.130.10.10">
    <property type="entry name" value="YVTN repeat-like/Quinoprotein amine dehydrogenase"/>
    <property type="match status" value="1"/>
</dbReference>
<feature type="domain" description="Protein kinase" evidence="13">
    <location>
        <begin position="559"/>
        <end position="843"/>
    </location>
</feature>
<comment type="subcellular location">
    <subcellularLocation>
        <location evidence="1">Membrane</location>
        <topology evidence="1">Single-pass type I membrane protein</topology>
    </subcellularLocation>
</comment>
<feature type="compositionally biased region" description="Polar residues" evidence="11">
    <location>
        <begin position="399"/>
        <end position="410"/>
    </location>
</feature>
<dbReference type="Pfam" id="PF06479">
    <property type="entry name" value="Ribonuc_2-5A"/>
    <property type="match status" value="1"/>
</dbReference>
<proteinExistence type="predicted"/>
<feature type="compositionally biased region" description="Basic and acidic residues" evidence="11">
    <location>
        <begin position="413"/>
        <end position="427"/>
    </location>
</feature>
<dbReference type="InterPro" id="IPR011047">
    <property type="entry name" value="Quinoprotein_ADH-like_sf"/>
</dbReference>
<keyword evidence="6" id="KW-0732">Signal</keyword>
<dbReference type="SUPFAM" id="SSF50998">
    <property type="entry name" value="Quinoprotein alcohol dehydrogenase-like"/>
    <property type="match status" value="1"/>
</dbReference>
<evidence type="ECO:0000259" key="14">
    <source>
        <dbReference type="PROSITE" id="PS51392"/>
    </source>
</evidence>
<dbReference type="EMBL" id="OZ020101">
    <property type="protein sequence ID" value="CAK9274351.1"/>
    <property type="molecule type" value="Genomic_DNA"/>
</dbReference>
<dbReference type="PROSITE" id="PS50011">
    <property type="entry name" value="PROTEIN_KINASE_DOM"/>
    <property type="match status" value="1"/>
</dbReference>
<evidence type="ECO:0000256" key="6">
    <source>
        <dbReference type="ARBA" id="ARBA00022729"/>
    </source>
</evidence>
<dbReference type="SMART" id="SM00220">
    <property type="entry name" value="S_TKc"/>
    <property type="match status" value="1"/>
</dbReference>
<evidence type="ECO:0000313" key="15">
    <source>
        <dbReference type="EMBL" id="CAK9274351.1"/>
    </source>
</evidence>
<keyword evidence="12" id="KW-0472">Membrane</keyword>
<evidence type="ECO:0000256" key="3">
    <source>
        <dbReference type="ARBA" id="ARBA00022527"/>
    </source>
</evidence>
<evidence type="ECO:0000256" key="11">
    <source>
        <dbReference type="SAM" id="MobiDB-lite"/>
    </source>
</evidence>
<organism evidence="15 16">
    <name type="scientific">Sphagnum jensenii</name>
    <dbReference type="NCBI Taxonomy" id="128206"/>
    <lineage>
        <taxon>Eukaryota</taxon>
        <taxon>Viridiplantae</taxon>
        <taxon>Streptophyta</taxon>
        <taxon>Embryophyta</taxon>
        <taxon>Bryophyta</taxon>
        <taxon>Sphagnophytina</taxon>
        <taxon>Sphagnopsida</taxon>
        <taxon>Sphagnales</taxon>
        <taxon>Sphagnaceae</taxon>
        <taxon>Sphagnum</taxon>
    </lineage>
</organism>
<dbReference type="InterPro" id="IPR008271">
    <property type="entry name" value="Ser/Thr_kinase_AS"/>
</dbReference>
<evidence type="ECO:0000256" key="12">
    <source>
        <dbReference type="SAM" id="Phobius"/>
    </source>
</evidence>
<feature type="compositionally biased region" description="Basic and acidic residues" evidence="11">
    <location>
        <begin position="475"/>
        <end position="484"/>
    </location>
</feature>
<feature type="compositionally biased region" description="Polar residues" evidence="11">
    <location>
        <begin position="363"/>
        <end position="379"/>
    </location>
</feature>
<dbReference type="Proteomes" id="UP001497444">
    <property type="component" value="Chromosome 6"/>
</dbReference>
<sequence>MDPSSRMGFSSSSSHLWILLWWCLGLFLLLSVLLSTPMVLADHPAWLAETRESNSPLVAPPSPQGLDEPMMVVSKDGGLHALDPVSKKKRWSFSSGEALCSTYSSHFADIQEQGNDHLTTREYSSIFLGPNGALYVEDVSGVNKLPVTVEQLVERSPYQTDQGTVVLSSVTNTAFLLNRDNGALIRKFDNSGSALLKKAASSHSTGGSSSVNANDAELLLGSDPGKNTSVDDNVPTILCIRTDYSVSVHEVATGIVHWNISFGDIKILSKMPPGYQSQQPIAGQPPNVGAGGSGKELIPTFGHPHSSRMVQQKLQMAPFAIFSSSGEFVNHLLPELQEESSSSGGSSSHGKQLPALPTPRDYQMSTKITDPHHNITSPTLAPADHRGLVPVLMRIGESKQVSQTVENSPFYTEGDRPNSRHATHGDSSDFSYSSMISLLLLIVLAVCIFCGVILAILNFAMLVYKEFRTKKEHDNNNFNKEKKVGGGAGGNKKKKARKGSNLMKGSSGEDLHESGGGPKQYSTENGSEALVDGAKNPGKKWQWMDTAAYGDGIQVGRLFVTKVTIGAGSNGTTVFEGYLDGRKVAVKRLLGHYYEKAQKEIALLITSDEHPNVVRYYAMEETPDFIYVALERCSLSLNDLILSQSAQSPFQNDKRDSINLTDEKQLKLASGKELKLWDKEGYPSLQLLQLMRDIASGLAHLHSLGIVHRDLKPQNVLVSNGRILQAKLADMGLSKHLANDASSFQATGGSGSRGWQAPEQLTDGRQTRAVDMFTLGCVLFFCITGGQHPFGEHYHRDYNIANGKADLFCIEDMPEVHHLIQALLNHDASKRPVARDVYLHPLFWNSDERLSFLRDASDRVELEDREDNSAVLAAVEAIGPIALGGTWDVHLDPDLLENLRRYRRYNFNSVRDLLRVIRNKSNHYRELPQNVQDLLGPVPEGYESYFRARFPRLLIEIYKVLIDHCKDERMFRRYFAWSQP</sequence>
<dbReference type="EC" id="2.7.11.1" evidence="2"/>
<dbReference type="SUPFAM" id="SSF56112">
    <property type="entry name" value="Protein kinase-like (PK-like)"/>
    <property type="match status" value="1"/>
</dbReference>
<dbReference type="Gene3D" id="1.10.510.10">
    <property type="entry name" value="Transferase(Phosphotransferase) domain 1"/>
    <property type="match status" value="1"/>
</dbReference>
<dbReference type="PROSITE" id="PS00108">
    <property type="entry name" value="PROTEIN_KINASE_ST"/>
    <property type="match status" value="1"/>
</dbReference>
<accession>A0ABP0X7E2</accession>
<keyword evidence="9" id="KW-0067">ATP-binding</keyword>
<evidence type="ECO:0000256" key="4">
    <source>
        <dbReference type="ARBA" id="ARBA00022679"/>
    </source>
</evidence>
<feature type="region of interest" description="Disordered" evidence="11">
    <location>
        <begin position="399"/>
        <end position="427"/>
    </location>
</feature>
<feature type="domain" description="KEN" evidence="14">
    <location>
        <begin position="846"/>
        <end position="977"/>
    </location>
</feature>
<dbReference type="Gene3D" id="3.30.200.20">
    <property type="entry name" value="Phosphorylase Kinase, domain 1"/>
    <property type="match status" value="1"/>
</dbReference>
<dbReference type="PANTHER" id="PTHR13954">
    <property type="entry name" value="IRE1-RELATED"/>
    <property type="match status" value="1"/>
</dbReference>
<keyword evidence="10 12" id="KW-1133">Transmembrane helix</keyword>
<feature type="transmembrane region" description="Helical" evidence="12">
    <location>
        <begin position="438"/>
        <end position="464"/>
    </location>
</feature>
<name>A0ABP0X7E2_9BRYO</name>